<comment type="pathway">
    <text evidence="3">Amino-acid biosynthesis; L-leucine biosynthesis; L-leucine from 3-methyl-2-oxobutanoate: step 4/4.</text>
</comment>
<name>A0A841RBR5_9SPIO</name>
<dbReference type="GO" id="GO:0046394">
    <property type="term" value="P:carboxylic acid biosynthetic process"/>
    <property type="evidence" value="ECO:0007669"/>
    <property type="project" value="UniProtKB-ARBA"/>
</dbReference>
<comment type="catalytic activity">
    <reaction evidence="8">
        <text>L-leucine + 2-oxoglutarate = 4-methyl-2-oxopentanoate + L-glutamate</text>
        <dbReference type="Rhea" id="RHEA:18321"/>
        <dbReference type="ChEBI" id="CHEBI:16810"/>
        <dbReference type="ChEBI" id="CHEBI:17865"/>
        <dbReference type="ChEBI" id="CHEBI:29985"/>
        <dbReference type="ChEBI" id="CHEBI:57427"/>
        <dbReference type="EC" id="2.6.1.42"/>
    </reaction>
</comment>
<evidence type="ECO:0000256" key="1">
    <source>
        <dbReference type="ARBA" id="ARBA00004824"/>
    </source>
</evidence>
<organism evidence="9 10">
    <name type="scientific">Spirochaeta isovalerica</name>
    <dbReference type="NCBI Taxonomy" id="150"/>
    <lineage>
        <taxon>Bacteria</taxon>
        <taxon>Pseudomonadati</taxon>
        <taxon>Spirochaetota</taxon>
        <taxon>Spirochaetia</taxon>
        <taxon>Spirochaetales</taxon>
        <taxon>Spirochaetaceae</taxon>
        <taxon>Spirochaeta</taxon>
    </lineage>
</organism>
<evidence type="ECO:0000256" key="3">
    <source>
        <dbReference type="ARBA" id="ARBA00005072"/>
    </source>
</evidence>
<comment type="similarity">
    <text evidence="4">Belongs to the class-IV pyridoxal-phosphate-dependent aminotransferase family.</text>
</comment>
<evidence type="ECO:0000256" key="6">
    <source>
        <dbReference type="ARBA" id="ARBA00048212"/>
    </source>
</evidence>
<dbReference type="PANTHER" id="PTHR42743">
    <property type="entry name" value="AMINO-ACID AMINOTRANSFERASE"/>
    <property type="match status" value="1"/>
</dbReference>
<dbReference type="EC" id="2.6.1.42" evidence="5"/>
<evidence type="ECO:0000313" key="9">
    <source>
        <dbReference type="EMBL" id="MBB6480118.1"/>
    </source>
</evidence>
<dbReference type="PANTHER" id="PTHR42743:SF11">
    <property type="entry name" value="AMINODEOXYCHORISMATE LYASE"/>
    <property type="match status" value="1"/>
</dbReference>
<comment type="catalytic activity">
    <reaction evidence="7">
        <text>L-isoleucine + 2-oxoglutarate = (S)-3-methyl-2-oxopentanoate + L-glutamate</text>
        <dbReference type="Rhea" id="RHEA:24801"/>
        <dbReference type="ChEBI" id="CHEBI:16810"/>
        <dbReference type="ChEBI" id="CHEBI:29985"/>
        <dbReference type="ChEBI" id="CHEBI:35146"/>
        <dbReference type="ChEBI" id="CHEBI:58045"/>
        <dbReference type="EC" id="2.6.1.42"/>
    </reaction>
</comment>
<evidence type="ECO:0000256" key="8">
    <source>
        <dbReference type="ARBA" id="ARBA00049229"/>
    </source>
</evidence>
<evidence type="ECO:0000256" key="5">
    <source>
        <dbReference type="ARBA" id="ARBA00013053"/>
    </source>
</evidence>
<dbReference type="EMBL" id="JACHGJ010000002">
    <property type="protein sequence ID" value="MBB6480118.1"/>
    <property type="molecule type" value="Genomic_DNA"/>
</dbReference>
<gene>
    <name evidence="9" type="ORF">HNR50_001776</name>
</gene>
<dbReference type="RefSeq" id="WP_184745953.1">
    <property type="nucleotide sequence ID" value="NZ_JACHGJ010000002.1"/>
</dbReference>
<dbReference type="Gene3D" id="3.30.470.10">
    <property type="match status" value="1"/>
</dbReference>
<keyword evidence="9" id="KW-0456">Lyase</keyword>
<dbReference type="Gene3D" id="3.20.10.10">
    <property type="entry name" value="D-amino Acid Aminotransferase, subunit A, domain 2"/>
    <property type="match status" value="1"/>
</dbReference>
<comment type="caution">
    <text evidence="9">The sequence shown here is derived from an EMBL/GenBank/DDBJ whole genome shotgun (WGS) entry which is preliminary data.</text>
</comment>
<dbReference type="SUPFAM" id="SSF56752">
    <property type="entry name" value="D-aminoacid aminotransferase-like PLP-dependent enzymes"/>
    <property type="match status" value="1"/>
</dbReference>
<protein>
    <recommendedName>
        <fullName evidence="5">branched-chain-amino-acid transaminase</fullName>
        <ecNumber evidence="5">2.6.1.42</ecNumber>
    </recommendedName>
</protein>
<dbReference type="InterPro" id="IPR043131">
    <property type="entry name" value="BCAT-like_N"/>
</dbReference>
<dbReference type="AlphaFoldDB" id="A0A841RBR5"/>
<evidence type="ECO:0000313" key="10">
    <source>
        <dbReference type="Proteomes" id="UP000587760"/>
    </source>
</evidence>
<dbReference type="InterPro" id="IPR001544">
    <property type="entry name" value="Aminotrans_IV"/>
</dbReference>
<dbReference type="InterPro" id="IPR043132">
    <property type="entry name" value="BCAT-like_C"/>
</dbReference>
<reference evidence="9 10" key="1">
    <citation type="submission" date="2020-08" db="EMBL/GenBank/DDBJ databases">
        <title>Genomic Encyclopedia of Type Strains, Phase IV (KMG-IV): sequencing the most valuable type-strain genomes for metagenomic binning, comparative biology and taxonomic classification.</title>
        <authorList>
            <person name="Goeker M."/>
        </authorList>
    </citation>
    <scope>NUCLEOTIDE SEQUENCE [LARGE SCALE GENOMIC DNA]</scope>
    <source>
        <strain evidence="9 10">DSM 2461</strain>
    </source>
</reference>
<sequence length="279" mass="32338">MESSEHGRDRRRAVLYRGELSDPAIVSNALSPFFNYGLGFFETVLYDGGKLHLFDRHLDRMKNTCRDFSVKVDFSEITEEKILRYLESQNLTEHCSRVKILYAPVSDPARWDTVVSAAPYTRPVNDFVLSVHDEVRDTVLNRYKSLNYNFNLHWRDHYRQKDKSDEVLFLNRYGNILEGSYTNILLIKGDTLFYAGKNQNYLKGIMQNRILEAASKSDWRIAGLEKGIDLETLQSADEVMVCNSLLLIKKVGKILRDDEVWKWDTQSGPSRGDKLLELI</sequence>
<dbReference type="InterPro" id="IPR050571">
    <property type="entry name" value="Class-IV_PLP-Dep_Aminotrnsfr"/>
</dbReference>
<dbReference type="InterPro" id="IPR036038">
    <property type="entry name" value="Aminotransferase-like"/>
</dbReference>
<evidence type="ECO:0000256" key="7">
    <source>
        <dbReference type="ARBA" id="ARBA00048798"/>
    </source>
</evidence>
<dbReference type="GO" id="GO:0004084">
    <property type="term" value="F:branched-chain-amino-acid transaminase activity"/>
    <property type="evidence" value="ECO:0007669"/>
    <property type="project" value="UniProtKB-EC"/>
</dbReference>
<accession>A0A841RBR5</accession>
<dbReference type="Proteomes" id="UP000587760">
    <property type="component" value="Unassembled WGS sequence"/>
</dbReference>
<comment type="catalytic activity">
    <reaction evidence="6">
        <text>L-valine + 2-oxoglutarate = 3-methyl-2-oxobutanoate + L-glutamate</text>
        <dbReference type="Rhea" id="RHEA:24813"/>
        <dbReference type="ChEBI" id="CHEBI:11851"/>
        <dbReference type="ChEBI" id="CHEBI:16810"/>
        <dbReference type="ChEBI" id="CHEBI:29985"/>
        <dbReference type="ChEBI" id="CHEBI:57762"/>
        <dbReference type="EC" id="2.6.1.42"/>
    </reaction>
</comment>
<comment type="pathway">
    <text evidence="2">Amino-acid biosynthesis; L-valine biosynthesis; L-valine from pyruvate: step 4/4.</text>
</comment>
<dbReference type="GO" id="GO:0016829">
    <property type="term" value="F:lyase activity"/>
    <property type="evidence" value="ECO:0007669"/>
    <property type="project" value="UniProtKB-KW"/>
</dbReference>
<proteinExistence type="inferred from homology"/>
<evidence type="ECO:0000256" key="4">
    <source>
        <dbReference type="ARBA" id="ARBA00009320"/>
    </source>
</evidence>
<comment type="pathway">
    <text evidence="1">Amino-acid biosynthesis; L-isoleucine biosynthesis; L-isoleucine from 2-oxobutanoate: step 4/4.</text>
</comment>
<evidence type="ECO:0000256" key="2">
    <source>
        <dbReference type="ARBA" id="ARBA00004931"/>
    </source>
</evidence>
<dbReference type="Pfam" id="PF01063">
    <property type="entry name" value="Aminotran_4"/>
    <property type="match status" value="1"/>
</dbReference>
<keyword evidence="10" id="KW-1185">Reference proteome</keyword>